<dbReference type="PANTHER" id="PTHR43316:SF3">
    <property type="entry name" value="HALOACID DEHALOGENASE, TYPE II (AFU_ORTHOLOGUE AFUA_2G07750)-RELATED"/>
    <property type="match status" value="1"/>
</dbReference>
<organism evidence="4 5">
    <name type="scientific">Herminiimonas glaciei</name>
    <dbReference type="NCBI Taxonomy" id="523788"/>
    <lineage>
        <taxon>Bacteria</taxon>
        <taxon>Pseudomonadati</taxon>
        <taxon>Pseudomonadota</taxon>
        <taxon>Betaproteobacteria</taxon>
        <taxon>Burkholderiales</taxon>
        <taxon>Oxalobacteraceae</taxon>
        <taxon>Herminiimonas</taxon>
    </lineage>
</organism>
<evidence type="ECO:0000313" key="4">
    <source>
        <dbReference type="EMBL" id="MFC7289652.1"/>
    </source>
</evidence>
<dbReference type="InterPro" id="IPR006328">
    <property type="entry name" value="2-HAD"/>
</dbReference>
<evidence type="ECO:0000313" key="5">
    <source>
        <dbReference type="Proteomes" id="UP001596542"/>
    </source>
</evidence>
<gene>
    <name evidence="4" type="ORF">ACFQPC_16510</name>
</gene>
<dbReference type="InterPro" id="IPR051540">
    <property type="entry name" value="S-2-haloacid_dehalogenase"/>
</dbReference>
<dbReference type="SFLD" id="SFLDG01129">
    <property type="entry name" value="C1.5:_HAD__Beta-PGM__Phosphata"/>
    <property type="match status" value="1"/>
</dbReference>
<dbReference type="SFLD" id="SFLDS00003">
    <property type="entry name" value="Haloacid_Dehalogenase"/>
    <property type="match status" value="1"/>
</dbReference>
<dbReference type="NCBIfam" id="TIGR01428">
    <property type="entry name" value="HAD_type_II"/>
    <property type="match status" value="1"/>
</dbReference>
<dbReference type="Gene3D" id="3.40.50.1000">
    <property type="entry name" value="HAD superfamily/HAD-like"/>
    <property type="match status" value="1"/>
</dbReference>
<keyword evidence="5" id="KW-1185">Reference proteome</keyword>
<evidence type="ECO:0000256" key="2">
    <source>
        <dbReference type="ARBA" id="ARBA00022801"/>
    </source>
</evidence>
<dbReference type="Pfam" id="PF00702">
    <property type="entry name" value="Hydrolase"/>
    <property type="match status" value="1"/>
</dbReference>
<dbReference type="PRINTS" id="PR00413">
    <property type="entry name" value="HADHALOGNASE"/>
</dbReference>
<comment type="caution">
    <text evidence="4">The sequence shown here is derived from an EMBL/GenBank/DDBJ whole genome shotgun (WGS) entry which is preliminary data.</text>
</comment>
<dbReference type="NCBIfam" id="TIGR01493">
    <property type="entry name" value="HAD-SF-IA-v2"/>
    <property type="match status" value="1"/>
</dbReference>
<keyword evidence="2 3" id="KW-0378">Hydrolase</keyword>
<dbReference type="InterPro" id="IPR036412">
    <property type="entry name" value="HAD-like_sf"/>
</dbReference>
<comment type="catalytic activity">
    <reaction evidence="3">
        <text>an (S)-2-haloacid + H2O = a (2R)-2-hydroxycarboxylate + a halide anion + H(+)</text>
        <dbReference type="Rhea" id="RHEA:11192"/>
        <dbReference type="ChEBI" id="CHEBI:15377"/>
        <dbReference type="ChEBI" id="CHEBI:15378"/>
        <dbReference type="ChEBI" id="CHEBI:16042"/>
        <dbReference type="ChEBI" id="CHEBI:58314"/>
        <dbReference type="ChEBI" id="CHEBI:137405"/>
        <dbReference type="EC" id="3.8.1.2"/>
    </reaction>
</comment>
<dbReference type="SFLD" id="SFLDF00045">
    <property type="entry name" value="2-haloacid_dehalogenase"/>
    <property type="match status" value="1"/>
</dbReference>
<dbReference type="Proteomes" id="UP001596542">
    <property type="component" value="Unassembled WGS sequence"/>
</dbReference>
<protein>
    <recommendedName>
        <fullName evidence="3">(S)-2-haloacid dehalogenase</fullName>
        <ecNumber evidence="3">3.8.1.2</ecNumber>
    </recommendedName>
    <alternativeName>
        <fullName evidence="3">2-haloalkanoic acid dehalogenase</fullName>
    </alternativeName>
    <alternativeName>
        <fullName evidence="3">Halocarboxylic acid halidohydrolase</fullName>
    </alternativeName>
    <alternativeName>
        <fullName evidence="3">L-2-haloacid dehalogenase</fullName>
    </alternativeName>
</protein>
<dbReference type="SFLD" id="SFLDG01135">
    <property type="entry name" value="C1.5.6:_HAD__Beta-PGM__Phospha"/>
    <property type="match status" value="1"/>
</dbReference>
<sequence length="232" mass="26357">MKNIKSIVFDLYGTLYDVQSVSKLCEEVYPTMGDAIAILWRQKQLEYTWLRSLMDRYVNFEKTTEDALRYTCAHFELKLDETLHRRLSDAYLHLQPHRDTPAALQRLRDAGFPLGIISNGSIATISQVVENSKLGWAFDDLISVESVQVFKPHSSVYALAETRMGLPRENVLFVSSNAWDATAAAHFGFPVCWVNRRNSVFEEMGVRPTYTAPNLETMTDMLLEQQVALGAA</sequence>
<dbReference type="EMBL" id="JBHTBU010000002">
    <property type="protein sequence ID" value="MFC7289652.1"/>
    <property type="molecule type" value="Genomic_DNA"/>
</dbReference>
<dbReference type="InterPro" id="IPR006439">
    <property type="entry name" value="HAD-SF_hydro_IA"/>
</dbReference>
<dbReference type="InterPro" id="IPR023198">
    <property type="entry name" value="PGP-like_dom2"/>
</dbReference>
<comment type="function">
    <text evidence="3">Catalyzes the hydrolytic dehalogenation of small (S)-2-haloalkanoic acids to yield the corresponding (R)-2-hydroxyalkanoic acids.</text>
</comment>
<evidence type="ECO:0000256" key="3">
    <source>
        <dbReference type="RuleBase" id="RU368077"/>
    </source>
</evidence>
<dbReference type="CDD" id="cd02588">
    <property type="entry name" value="HAD_L2-DEX"/>
    <property type="match status" value="1"/>
</dbReference>
<dbReference type="SUPFAM" id="SSF56784">
    <property type="entry name" value="HAD-like"/>
    <property type="match status" value="1"/>
</dbReference>
<name>A0ABW2IFI1_9BURK</name>
<dbReference type="PANTHER" id="PTHR43316">
    <property type="entry name" value="HYDROLASE, HALOACID DELAHOGENASE-RELATED"/>
    <property type="match status" value="1"/>
</dbReference>
<comment type="similarity">
    <text evidence="1 3">Belongs to the HAD-like hydrolase superfamily. S-2-haloalkanoic acid dehalogenase family.</text>
</comment>
<proteinExistence type="inferred from homology"/>
<dbReference type="InterPro" id="IPR023214">
    <property type="entry name" value="HAD_sf"/>
</dbReference>
<evidence type="ECO:0000256" key="1">
    <source>
        <dbReference type="ARBA" id="ARBA00008106"/>
    </source>
</evidence>
<accession>A0ABW2IFI1</accession>
<dbReference type="RefSeq" id="WP_124572317.1">
    <property type="nucleotide sequence ID" value="NZ_JBHTBU010000002.1"/>
</dbReference>
<dbReference type="Gene3D" id="1.10.150.240">
    <property type="entry name" value="Putative phosphatase, domain 2"/>
    <property type="match status" value="1"/>
</dbReference>
<dbReference type="EC" id="3.8.1.2" evidence="3"/>
<reference evidence="5" key="1">
    <citation type="journal article" date="2019" name="Int. J. Syst. Evol. Microbiol.">
        <title>The Global Catalogue of Microorganisms (GCM) 10K type strain sequencing project: providing services to taxonomists for standard genome sequencing and annotation.</title>
        <authorList>
            <consortium name="The Broad Institute Genomics Platform"/>
            <consortium name="The Broad Institute Genome Sequencing Center for Infectious Disease"/>
            <person name="Wu L."/>
            <person name="Ma J."/>
        </authorList>
    </citation>
    <scope>NUCLEOTIDE SEQUENCE [LARGE SCALE GENOMIC DNA]</scope>
    <source>
        <strain evidence="5">KACC 12508</strain>
    </source>
</reference>